<reference evidence="4" key="1">
    <citation type="submission" date="2020-07" db="EMBL/GenBank/DDBJ databases">
        <title>Huge and variable diversity of episymbiotic CPR bacteria and DPANN archaea in groundwater ecosystems.</title>
        <authorList>
            <person name="He C.Y."/>
            <person name="Keren R."/>
            <person name="Whittaker M."/>
            <person name="Farag I.F."/>
            <person name="Doudna J."/>
            <person name="Cate J.H.D."/>
            <person name="Banfield J.F."/>
        </authorList>
    </citation>
    <scope>NUCLEOTIDE SEQUENCE</scope>
    <source>
        <strain evidence="4">NC_groundwater_580_Pr5_B-0.1um_64_19</strain>
    </source>
</reference>
<dbReference type="PANTHER" id="PTHR34386:SF1">
    <property type="entry name" value="GLUTAREDOXIN-LIKE PROTEIN NRDH"/>
    <property type="match status" value="1"/>
</dbReference>
<gene>
    <name evidence="4" type="ORF">HYX28_09130</name>
</gene>
<dbReference type="InterPro" id="IPR006660">
    <property type="entry name" value="Arsenate_reductase-like"/>
</dbReference>
<dbReference type="PROSITE" id="PS51354">
    <property type="entry name" value="GLUTAREDOXIN_2"/>
    <property type="match status" value="1"/>
</dbReference>
<dbReference type="PROSITE" id="PS51353">
    <property type="entry name" value="ARSC"/>
    <property type="match status" value="1"/>
</dbReference>
<feature type="domain" description="Glutaredoxin" evidence="3">
    <location>
        <begin position="4"/>
        <end position="59"/>
    </location>
</feature>
<comment type="caution">
    <text evidence="4">The sequence shown here is derived from an EMBL/GenBank/DDBJ whole genome shotgun (WGS) entry which is preliminary data.</text>
</comment>
<evidence type="ECO:0000313" key="5">
    <source>
        <dbReference type="Proteomes" id="UP000779809"/>
    </source>
</evidence>
<dbReference type="GO" id="GO:0009055">
    <property type="term" value="F:electron transfer activity"/>
    <property type="evidence" value="ECO:0007669"/>
    <property type="project" value="TreeGrafter"/>
</dbReference>
<evidence type="ECO:0000313" key="4">
    <source>
        <dbReference type="EMBL" id="MBI2678932.1"/>
    </source>
</evidence>
<dbReference type="GO" id="GO:0045454">
    <property type="term" value="P:cell redox homeostasis"/>
    <property type="evidence" value="ECO:0007669"/>
    <property type="project" value="TreeGrafter"/>
</dbReference>
<accession>A0A932A939</accession>
<dbReference type="AlphaFoldDB" id="A0A932A939"/>
<comment type="similarity">
    <text evidence="1 2">Belongs to the ArsC family.</text>
</comment>
<evidence type="ECO:0000256" key="2">
    <source>
        <dbReference type="PROSITE-ProRule" id="PRU01282"/>
    </source>
</evidence>
<organism evidence="4 5">
    <name type="scientific">Candidatus Korobacter versatilis</name>
    <dbReference type="NCBI Taxonomy" id="658062"/>
    <lineage>
        <taxon>Bacteria</taxon>
        <taxon>Pseudomonadati</taxon>
        <taxon>Acidobacteriota</taxon>
        <taxon>Terriglobia</taxon>
        <taxon>Terriglobales</taxon>
        <taxon>Candidatus Korobacteraceae</taxon>
        <taxon>Candidatus Korobacter</taxon>
    </lineage>
</organism>
<dbReference type="CDD" id="cd02976">
    <property type="entry name" value="NrdH"/>
    <property type="match status" value="1"/>
</dbReference>
<dbReference type="PANTHER" id="PTHR34386">
    <property type="entry name" value="GLUTAREDOXIN"/>
    <property type="match status" value="1"/>
</dbReference>
<dbReference type="Gene3D" id="3.40.30.10">
    <property type="entry name" value="Glutaredoxin"/>
    <property type="match status" value="1"/>
</dbReference>
<dbReference type="Pfam" id="PF00462">
    <property type="entry name" value="Glutaredoxin"/>
    <property type="match status" value="1"/>
</dbReference>
<proteinExistence type="inferred from homology"/>
<dbReference type="EMBL" id="JACPNR010000011">
    <property type="protein sequence ID" value="MBI2678932.1"/>
    <property type="molecule type" value="Genomic_DNA"/>
</dbReference>
<dbReference type="InterPro" id="IPR051548">
    <property type="entry name" value="Grx-like_ET"/>
</dbReference>
<evidence type="ECO:0000256" key="1">
    <source>
        <dbReference type="ARBA" id="ARBA00007198"/>
    </source>
</evidence>
<dbReference type="InterPro" id="IPR002109">
    <property type="entry name" value="Glutaredoxin"/>
</dbReference>
<dbReference type="Proteomes" id="UP000779809">
    <property type="component" value="Unassembled WGS sequence"/>
</dbReference>
<dbReference type="InterPro" id="IPR036249">
    <property type="entry name" value="Thioredoxin-like_sf"/>
</dbReference>
<evidence type="ECO:0000259" key="3">
    <source>
        <dbReference type="Pfam" id="PF00462"/>
    </source>
</evidence>
<protein>
    <submittedName>
        <fullName evidence="4">Glutaredoxin family protein</fullName>
    </submittedName>
</protein>
<dbReference type="SUPFAM" id="SSF52833">
    <property type="entry name" value="Thioredoxin-like"/>
    <property type="match status" value="1"/>
</dbReference>
<name>A0A932A939_9BACT</name>
<sequence>MALTVYSAPWCPDCREAKRWLAKHNIAYSEIDIESTPGAADEVVKQTGKRAIPQFVLDDAWVQPYKPGEGFLYDEMEKLFGVTG</sequence>